<dbReference type="RefSeq" id="XP_011389501.1">
    <property type="nucleotide sequence ID" value="XM_011391199.1"/>
</dbReference>
<dbReference type="InterPro" id="IPR002190">
    <property type="entry name" value="MHD_dom"/>
</dbReference>
<dbReference type="Gene3D" id="1.10.10.1200">
    <property type="entry name" value="MAGE homology domain, winged helix WH1 motif"/>
    <property type="match status" value="1"/>
</dbReference>
<dbReference type="GeneID" id="23566389"/>
<dbReference type="VEuPathDB" id="FungiDB:UMAG_10344"/>
<evidence type="ECO:0000256" key="1">
    <source>
        <dbReference type="SAM" id="MobiDB-lite"/>
    </source>
</evidence>
<dbReference type="OrthoDB" id="205198at2759"/>
<dbReference type="AlphaFoldDB" id="A0A0D1DY40"/>
<dbReference type="InterPro" id="IPR041898">
    <property type="entry name" value="MAGE_WH1"/>
</dbReference>
<dbReference type="GO" id="GO:0005634">
    <property type="term" value="C:nucleus"/>
    <property type="evidence" value="ECO:0000318"/>
    <property type="project" value="GO_Central"/>
</dbReference>
<sequence>MSTYGTRRLGRDVPALASSRRRRDAETEEDSDPQDVQLNDPQEAAHSDQRAAAFMRSYRLITVNDTARKQAQQIGDAEIKKKAAELVRYALACEYQRTSIRKEDIRTKVLDEKTSRLFGLVFNAAQEMLYRTFGFHMVEVRAKGADNAELTRQAQEVLRAAASSANGLRSREKQPDESCATDGGLGTNIWILQSAFSPDLIKELVSVDDELTKAYASTSEPTWTSDRRRQAASLAKSAVDWKRADRQDGEMGLLYVILALILVNGRTITDATLHMYLRRIHLTSHTPLPAALRGTGPAQGSGSTGSQSTQTQSRARATQGTLEGFMNAMIKQSYLEKQRSDIGIDHMTAAVNQAQAQGRRRGRTSGAGGRANNADDESTVWEWRWGSRAEAEIGEKKVAELISLLFTDPSVAQDGVQGAEEEDEETQAIDQDRLAKRRKMLLTNIASVAGSQLID</sequence>
<reference evidence="3 4" key="1">
    <citation type="journal article" date="2006" name="Nature">
        <title>Insights from the genome of the biotrophic fungal plant pathogen Ustilago maydis.</title>
        <authorList>
            <person name="Kamper J."/>
            <person name="Kahmann R."/>
            <person name="Bolker M."/>
            <person name="Ma L.J."/>
            <person name="Brefort T."/>
            <person name="Saville B.J."/>
            <person name="Banuett F."/>
            <person name="Kronstad J.W."/>
            <person name="Gold S.E."/>
            <person name="Muller O."/>
            <person name="Perlin M.H."/>
            <person name="Wosten H.A."/>
            <person name="de Vries R."/>
            <person name="Ruiz-Herrera J."/>
            <person name="Reynaga-Pena C.G."/>
            <person name="Snetselaar K."/>
            <person name="McCann M."/>
            <person name="Perez-Martin J."/>
            <person name="Feldbrugge M."/>
            <person name="Basse C.W."/>
            <person name="Steinberg G."/>
            <person name="Ibeas J.I."/>
            <person name="Holloman W."/>
            <person name="Guzman P."/>
            <person name="Farman M."/>
            <person name="Stajich J.E."/>
            <person name="Sentandreu R."/>
            <person name="Gonzalez-Prieto J.M."/>
            <person name="Kennell J.C."/>
            <person name="Molina L."/>
            <person name="Schirawski J."/>
            <person name="Mendoza-Mendoza A."/>
            <person name="Greilinger D."/>
            <person name="Munch K."/>
            <person name="Rossel N."/>
            <person name="Scherer M."/>
            <person name="Vranes M."/>
            <person name="Ladendorf O."/>
            <person name="Vincon V."/>
            <person name="Fuchs U."/>
            <person name="Sandrock B."/>
            <person name="Meng S."/>
            <person name="Ho E.C."/>
            <person name="Cahill M.J."/>
            <person name="Boyce K.J."/>
            <person name="Klose J."/>
            <person name="Klosterman S.J."/>
            <person name="Deelstra H.J."/>
            <person name="Ortiz-Castellanos L."/>
            <person name="Li W."/>
            <person name="Sanchez-Alonso P."/>
            <person name="Schreier P.H."/>
            <person name="Hauser-Hahn I."/>
            <person name="Vaupel M."/>
            <person name="Koopmann E."/>
            <person name="Friedrich G."/>
            <person name="Voss H."/>
            <person name="Schluter T."/>
            <person name="Margolis J."/>
            <person name="Platt D."/>
            <person name="Swimmer C."/>
            <person name="Gnirke A."/>
            <person name="Chen F."/>
            <person name="Vysotskaia V."/>
            <person name="Mannhaupt G."/>
            <person name="Guldener U."/>
            <person name="Munsterkotter M."/>
            <person name="Haase D."/>
            <person name="Oesterheld M."/>
            <person name="Mewes H.W."/>
            <person name="Mauceli E.W."/>
            <person name="DeCaprio D."/>
            <person name="Wade C.M."/>
            <person name="Butler J."/>
            <person name="Young S."/>
            <person name="Jaffe D.B."/>
            <person name="Calvo S."/>
            <person name="Nusbaum C."/>
            <person name="Galagan J."/>
            <person name="Birren B.W."/>
        </authorList>
    </citation>
    <scope>NUCLEOTIDE SEQUENCE [LARGE SCALE GENOMIC DNA]</scope>
    <source>
        <strain evidence="4">DSM 14603 / FGSC 9021 / UM521</strain>
    </source>
</reference>
<feature type="domain" description="MAGE" evidence="2">
    <location>
        <begin position="86"/>
        <end position="398"/>
    </location>
</feature>
<name>A0A0D1DY40_MYCMD</name>
<dbReference type="eggNOG" id="ENOG502S6JM">
    <property type="taxonomic scope" value="Eukaryota"/>
</dbReference>
<dbReference type="InterPro" id="IPR037445">
    <property type="entry name" value="MAGE"/>
</dbReference>
<dbReference type="Pfam" id="PF01454">
    <property type="entry name" value="MAGE"/>
    <property type="match status" value="1"/>
</dbReference>
<dbReference type="EMBL" id="CM003146">
    <property type="protein sequence ID" value="KIS69014.1"/>
    <property type="molecule type" value="Genomic_DNA"/>
</dbReference>
<dbReference type="STRING" id="237631.A0A0D1DY40"/>
<dbReference type="GO" id="GO:0006281">
    <property type="term" value="P:DNA repair"/>
    <property type="evidence" value="ECO:0000318"/>
    <property type="project" value="GO_Central"/>
</dbReference>
<gene>
    <name evidence="3" type="ORF">UMAG_10344</name>
</gene>
<protein>
    <recommendedName>
        <fullName evidence="2">MAGE domain-containing protein</fullName>
    </recommendedName>
</protein>
<dbReference type="InParanoid" id="A0A0D1DY40"/>
<dbReference type="InterPro" id="IPR041899">
    <property type="entry name" value="MAGE_WH2"/>
</dbReference>
<dbReference type="PANTHER" id="PTHR11736:SF14">
    <property type="entry name" value="NSE3 HOMOLOG, SMC5-SMC6 COMPLEX COMPONENT"/>
    <property type="match status" value="1"/>
</dbReference>
<feature type="region of interest" description="Disordered" evidence="1">
    <location>
        <begin position="355"/>
        <end position="375"/>
    </location>
</feature>
<feature type="compositionally biased region" description="Low complexity" evidence="1">
    <location>
        <begin position="304"/>
        <end position="317"/>
    </location>
</feature>
<dbReference type="SMART" id="SM01373">
    <property type="entry name" value="MAGE"/>
    <property type="match status" value="1"/>
</dbReference>
<keyword evidence="4" id="KW-1185">Reference proteome</keyword>
<evidence type="ECO:0000313" key="3">
    <source>
        <dbReference type="EMBL" id="KIS69014.1"/>
    </source>
</evidence>
<feature type="region of interest" description="Disordered" evidence="1">
    <location>
        <begin position="288"/>
        <end position="317"/>
    </location>
</feature>
<dbReference type="Gene3D" id="1.10.10.1210">
    <property type="entry name" value="MAGE homology domain, winged helix WH2 motif"/>
    <property type="match status" value="1"/>
</dbReference>
<dbReference type="Proteomes" id="UP000000561">
    <property type="component" value="Chromosome 7"/>
</dbReference>
<dbReference type="PANTHER" id="PTHR11736">
    <property type="entry name" value="MELANOMA-ASSOCIATED ANTIGEN MAGE ANTIGEN"/>
    <property type="match status" value="1"/>
</dbReference>
<proteinExistence type="predicted"/>
<dbReference type="KEGG" id="uma:UMAG_10344"/>
<evidence type="ECO:0000313" key="4">
    <source>
        <dbReference type="Proteomes" id="UP000000561"/>
    </source>
</evidence>
<evidence type="ECO:0000259" key="2">
    <source>
        <dbReference type="SMART" id="SM01373"/>
    </source>
</evidence>
<accession>A0A0D1DY40</accession>
<feature type="region of interest" description="Disordered" evidence="1">
    <location>
        <begin position="1"/>
        <end position="46"/>
    </location>
</feature>
<organism evidence="3 4">
    <name type="scientific">Mycosarcoma maydis</name>
    <name type="common">Corn smut fungus</name>
    <name type="synonym">Ustilago maydis</name>
    <dbReference type="NCBI Taxonomy" id="5270"/>
    <lineage>
        <taxon>Eukaryota</taxon>
        <taxon>Fungi</taxon>
        <taxon>Dikarya</taxon>
        <taxon>Basidiomycota</taxon>
        <taxon>Ustilaginomycotina</taxon>
        <taxon>Ustilaginomycetes</taxon>
        <taxon>Ustilaginales</taxon>
        <taxon>Ustilaginaceae</taxon>
        <taxon>Mycosarcoma</taxon>
    </lineage>
</organism>